<dbReference type="WBParaSite" id="L893_g17761.t1">
    <property type="protein sequence ID" value="L893_g17761.t1"/>
    <property type="gene ID" value="L893_g17761"/>
</dbReference>
<keyword evidence="1" id="KW-0812">Transmembrane</keyword>
<name>A0A1I7YLZ0_9BILA</name>
<keyword evidence="2" id="KW-1185">Reference proteome</keyword>
<evidence type="ECO:0000313" key="2">
    <source>
        <dbReference type="Proteomes" id="UP000095287"/>
    </source>
</evidence>
<reference evidence="3" key="1">
    <citation type="submission" date="2016-11" db="UniProtKB">
        <authorList>
            <consortium name="WormBaseParasite"/>
        </authorList>
    </citation>
    <scope>IDENTIFICATION</scope>
</reference>
<dbReference type="Proteomes" id="UP000095287">
    <property type="component" value="Unplaced"/>
</dbReference>
<protein>
    <submittedName>
        <fullName evidence="3">G_PROTEIN_RECEP_F1_2 domain-containing protein</fullName>
    </submittedName>
</protein>
<evidence type="ECO:0000313" key="3">
    <source>
        <dbReference type="WBParaSite" id="L893_g17761.t1"/>
    </source>
</evidence>
<proteinExistence type="predicted"/>
<organism evidence="2 3">
    <name type="scientific">Steinernema glaseri</name>
    <dbReference type="NCBI Taxonomy" id="37863"/>
    <lineage>
        <taxon>Eukaryota</taxon>
        <taxon>Metazoa</taxon>
        <taxon>Ecdysozoa</taxon>
        <taxon>Nematoda</taxon>
        <taxon>Chromadorea</taxon>
        <taxon>Rhabditida</taxon>
        <taxon>Tylenchina</taxon>
        <taxon>Panagrolaimomorpha</taxon>
        <taxon>Strongyloidoidea</taxon>
        <taxon>Steinernematidae</taxon>
        <taxon>Steinernema</taxon>
    </lineage>
</organism>
<dbReference type="AlphaFoldDB" id="A0A1I7YLZ0"/>
<accession>A0A1I7YLZ0</accession>
<feature type="transmembrane region" description="Helical" evidence="1">
    <location>
        <begin position="121"/>
        <end position="139"/>
    </location>
</feature>
<keyword evidence="1" id="KW-0472">Membrane</keyword>
<keyword evidence="1" id="KW-1133">Transmembrane helix</keyword>
<feature type="transmembrane region" description="Helical" evidence="1">
    <location>
        <begin position="32"/>
        <end position="54"/>
    </location>
</feature>
<sequence>MLVVAVPTIEGLAFGGEKGNPRTATFTLIRGIVQLLVISIMALFYLLSLNHIFFLLVKKASSGSTATTLKPLRSILIYCTPPNLMLVVAVPEILCTCFIGMDNSQLDGVCAYARDLSMYSENLRIFITSVCALVAFRDYRLAFLGLFKMCFRCCRCKKSPKTIIVSSTIIT</sequence>
<feature type="transmembrane region" description="Helical" evidence="1">
    <location>
        <begin position="75"/>
        <end position="101"/>
    </location>
</feature>
<evidence type="ECO:0000256" key="1">
    <source>
        <dbReference type="SAM" id="Phobius"/>
    </source>
</evidence>